<dbReference type="InterPro" id="IPR013083">
    <property type="entry name" value="Znf_RING/FYVE/PHD"/>
</dbReference>
<feature type="compositionally biased region" description="Basic and acidic residues" evidence="5">
    <location>
        <begin position="288"/>
        <end position="306"/>
    </location>
</feature>
<dbReference type="RefSeq" id="XP_056866403.1">
    <property type="nucleotide sequence ID" value="XM_057010423.1"/>
</dbReference>
<evidence type="ECO:0000259" key="6">
    <source>
        <dbReference type="PROSITE" id="PS50089"/>
    </source>
</evidence>
<dbReference type="PANTHER" id="PTHR46293:SF3">
    <property type="entry name" value="E3 UBIQUITIN PROTEIN LIGASE DRIPH-RELATED"/>
    <property type="match status" value="1"/>
</dbReference>
<dbReference type="KEGG" id="rsz:130512437"/>
<dbReference type="InterPro" id="IPR017907">
    <property type="entry name" value="Znf_RING_CS"/>
</dbReference>
<evidence type="ECO:0000313" key="7">
    <source>
        <dbReference type="Proteomes" id="UP000504610"/>
    </source>
</evidence>
<keyword evidence="7" id="KW-1185">Reference proteome</keyword>
<dbReference type="KEGG" id="rsz:108861748"/>
<accession>A0A9W3DRL0</accession>
<dbReference type="RefSeq" id="XP_056866406.1">
    <property type="nucleotide sequence ID" value="XM_057010426.1"/>
</dbReference>
<evidence type="ECO:0000256" key="4">
    <source>
        <dbReference type="PROSITE-ProRule" id="PRU00175"/>
    </source>
</evidence>
<reference evidence="7" key="1">
    <citation type="journal article" date="2019" name="Database">
        <title>The radish genome database (RadishGD): an integrated information resource for radish genomics.</title>
        <authorList>
            <person name="Yu H.J."/>
            <person name="Baek S."/>
            <person name="Lee Y.J."/>
            <person name="Cho A."/>
            <person name="Mun J.H."/>
        </authorList>
    </citation>
    <scope>NUCLEOTIDE SEQUENCE [LARGE SCALE GENOMIC DNA]</scope>
    <source>
        <strain evidence="7">cv. WK10039</strain>
    </source>
</reference>
<dbReference type="SMART" id="SM00184">
    <property type="entry name" value="RING"/>
    <property type="match status" value="1"/>
</dbReference>
<keyword evidence="3" id="KW-0862">Zinc</keyword>
<dbReference type="GO" id="GO:0004842">
    <property type="term" value="F:ubiquitin-protein transferase activity"/>
    <property type="evidence" value="ECO:0007669"/>
    <property type="project" value="InterPro"/>
</dbReference>
<evidence type="ECO:0000256" key="1">
    <source>
        <dbReference type="ARBA" id="ARBA00022723"/>
    </source>
</evidence>
<dbReference type="InterPro" id="IPR001841">
    <property type="entry name" value="Znf_RING"/>
</dbReference>
<dbReference type="GeneID" id="130512437"/>
<dbReference type="RefSeq" id="XP_056866407.1">
    <property type="nucleotide sequence ID" value="XM_057010427.1"/>
</dbReference>
<evidence type="ECO:0000256" key="3">
    <source>
        <dbReference type="ARBA" id="ARBA00022833"/>
    </source>
</evidence>
<evidence type="ECO:0000313" key="8">
    <source>
        <dbReference type="RefSeq" id="XP_056852145.1"/>
    </source>
</evidence>
<dbReference type="RefSeq" id="XP_056852145.1">
    <property type="nucleotide sequence ID" value="XM_056996165.1"/>
</dbReference>
<dbReference type="PROSITE" id="PS00518">
    <property type="entry name" value="ZF_RING_1"/>
    <property type="match status" value="1"/>
</dbReference>
<sequence>MTVLKAKRQDMKACFTCPICNNLYDRATTISECLHTFCRRCIEDKLVVENLKACPVCNVDLGVAPLDKLRGDNTWDELRIKVFKQKPKRVKAAAAAAEAAETAASASLTYSRKKKTSLPSSLAAVASPRVSTSPESATPDAPLESEKLEEEMEAVSLNQSLSAQVSNFRRRVRKNLAPKRNENPLEPQQDHVESLNGLEIVLNIEQDNSLAGASTSNGCIQKVAVSSVDPGKSLSNDDKEVVPQKSNGSTVIVETVITSNGKSNQNHGSSSGGETGEVPSEANGKHVLAKEVSGEKPKNNGVEKQRKISGKKGKGKASSPRVLRPRKQEGNMISEADREAFCSLLAAANRYTERPLLPQISNPYIRTDGNLPVSYGNKKSSDGASEAAITKEAENKAEGSNKKVWLSLIAAANQNTNRTILPQISNPYIRTDGNLPVSYVKKYLACKLGLQREDEVEIWLRQEPVSSTQKLHNLVDWWVQSTPVAERKSAMVGSSGAEFVMVLHYSGSRLFE</sequence>
<proteinExistence type="predicted"/>
<organism evidence="7 14">
    <name type="scientific">Raphanus sativus</name>
    <name type="common">Radish</name>
    <name type="synonym">Raphanus raphanistrum var. sativus</name>
    <dbReference type="NCBI Taxonomy" id="3726"/>
    <lineage>
        <taxon>Eukaryota</taxon>
        <taxon>Viridiplantae</taxon>
        <taxon>Streptophyta</taxon>
        <taxon>Embryophyta</taxon>
        <taxon>Tracheophyta</taxon>
        <taxon>Spermatophyta</taxon>
        <taxon>Magnoliopsida</taxon>
        <taxon>eudicotyledons</taxon>
        <taxon>Gunneridae</taxon>
        <taxon>Pentapetalae</taxon>
        <taxon>rosids</taxon>
        <taxon>malvids</taxon>
        <taxon>Brassicales</taxon>
        <taxon>Brassicaceae</taxon>
        <taxon>Brassiceae</taxon>
        <taxon>Raphanus</taxon>
    </lineage>
</organism>
<dbReference type="Proteomes" id="UP000504610">
    <property type="component" value="Chromosome 5"/>
</dbReference>
<keyword evidence="2 4" id="KW-0863">Zinc-finger</keyword>
<dbReference type="PANTHER" id="PTHR46293">
    <property type="entry name" value="E3 UBIQUITIN PROTEIN LIGASE DRIP1"/>
    <property type="match status" value="1"/>
</dbReference>
<feature type="compositionally biased region" description="Low complexity" evidence="5">
    <location>
        <begin position="121"/>
        <end position="131"/>
    </location>
</feature>
<evidence type="ECO:0000313" key="11">
    <source>
        <dbReference type="RefSeq" id="XP_056866404.1"/>
    </source>
</evidence>
<protein>
    <submittedName>
        <fullName evidence="8 9">Probable E3 ubiquitin protein ligase DRIPH</fullName>
    </submittedName>
</protein>
<dbReference type="RefSeq" id="XP_056866404.1">
    <property type="nucleotide sequence ID" value="XM_057010424.1"/>
</dbReference>
<dbReference type="AlphaFoldDB" id="A0A9W3DRL0"/>
<evidence type="ECO:0000313" key="14">
    <source>
        <dbReference type="RefSeq" id="XP_056866407.1"/>
    </source>
</evidence>
<evidence type="ECO:0000256" key="5">
    <source>
        <dbReference type="SAM" id="MobiDB-lite"/>
    </source>
</evidence>
<evidence type="ECO:0000313" key="10">
    <source>
        <dbReference type="RefSeq" id="XP_056866403.1"/>
    </source>
</evidence>
<dbReference type="Pfam" id="PF13923">
    <property type="entry name" value="zf-C3HC4_2"/>
    <property type="match status" value="1"/>
</dbReference>
<dbReference type="OrthoDB" id="1305878at2759"/>
<name>A0A9W3DRL0_RAPSA</name>
<keyword evidence="1" id="KW-0479">Metal-binding</keyword>
<dbReference type="RefSeq" id="XP_056866405.1">
    <property type="nucleotide sequence ID" value="XM_057010425.1"/>
</dbReference>
<evidence type="ECO:0000313" key="13">
    <source>
        <dbReference type="RefSeq" id="XP_056866406.1"/>
    </source>
</evidence>
<dbReference type="Gene3D" id="3.30.40.10">
    <property type="entry name" value="Zinc/RING finger domain, C3HC4 (zinc finger)"/>
    <property type="match status" value="1"/>
</dbReference>
<feature type="compositionally biased region" description="Polar residues" evidence="5">
    <location>
        <begin position="244"/>
        <end position="269"/>
    </location>
</feature>
<reference evidence="8 9" key="2">
    <citation type="submission" date="2025-04" db="UniProtKB">
        <authorList>
            <consortium name="RefSeq"/>
        </authorList>
    </citation>
    <scope>IDENTIFICATION</scope>
    <source>
        <tissue evidence="8 9">Leaf</tissue>
    </source>
</reference>
<feature type="region of interest" description="Disordered" evidence="5">
    <location>
        <begin position="228"/>
        <end position="331"/>
    </location>
</feature>
<dbReference type="PROSITE" id="PS50089">
    <property type="entry name" value="ZF_RING_2"/>
    <property type="match status" value="1"/>
</dbReference>
<evidence type="ECO:0000256" key="2">
    <source>
        <dbReference type="ARBA" id="ARBA00022771"/>
    </source>
</evidence>
<evidence type="ECO:0000313" key="12">
    <source>
        <dbReference type="RefSeq" id="XP_056866405.1"/>
    </source>
</evidence>
<dbReference type="RefSeq" id="XP_056852146.1">
    <property type="nucleotide sequence ID" value="XM_056996166.1"/>
</dbReference>
<dbReference type="InterPro" id="IPR044807">
    <property type="entry name" value="DRIP1-like"/>
</dbReference>
<dbReference type="Gene3D" id="3.10.20.90">
    <property type="entry name" value="Phosphatidylinositol 3-kinase Catalytic Subunit, Chain A, domain 1"/>
    <property type="match status" value="1"/>
</dbReference>
<feature type="domain" description="RING-type" evidence="6">
    <location>
        <begin position="17"/>
        <end position="58"/>
    </location>
</feature>
<dbReference type="GO" id="GO:0008270">
    <property type="term" value="F:zinc ion binding"/>
    <property type="evidence" value="ECO:0007669"/>
    <property type="project" value="UniProtKB-KW"/>
</dbReference>
<feature type="region of interest" description="Disordered" evidence="5">
    <location>
        <begin position="121"/>
        <end position="147"/>
    </location>
</feature>
<evidence type="ECO:0000313" key="9">
    <source>
        <dbReference type="RefSeq" id="XP_056852146.1"/>
    </source>
</evidence>
<gene>
    <name evidence="10 11 12 13 14" type="primary">LOC130512437</name>
    <name evidence="8 9" type="synonym">LOC108861748</name>
</gene>
<dbReference type="SUPFAM" id="SSF57850">
    <property type="entry name" value="RING/U-box"/>
    <property type="match status" value="1"/>
</dbReference>